<organism evidence="8 9">
    <name type="scientific">Brachionus calyciflorus</name>
    <dbReference type="NCBI Taxonomy" id="104777"/>
    <lineage>
        <taxon>Eukaryota</taxon>
        <taxon>Metazoa</taxon>
        <taxon>Spiralia</taxon>
        <taxon>Gnathifera</taxon>
        <taxon>Rotifera</taxon>
        <taxon>Eurotatoria</taxon>
        <taxon>Monogononta</taxon>
        <taxon>Pseudotrocha</taxon>
        <taxon>Ploima</taxon>
        <taxon>Brachionidae</taxon>
        <taxon>Brachionus</taxon>
    </lineage>
</organism>
<feature type="compositionally biased region" description="Basic and acidic residues" evidence="7">
    <location>
        <begin position="8"/>
        <end position="22"/>
    </location>
</feature>
<sequence length="89" mass="10209">MSSGRTSDFYRTKNLPERFDNPDIMKGYSEKMINPLYKTSNMEYGGKRPNVHTMPVQYHSKSSGFTEHLGKTGMYRNHSLNTAATRSKV</sequence>
<keyword evidence="4" id="KW-0206">Cytoskeleton</keyword>
<evidence type="ECO:0000256" key="4">
    <source>
        <dbReference type="ARBA" id="ARBA00023212"/>
    </source>
</evidence>
<dbReference type="GO" id="GO:0005879">
    <property type="term" value="C:axonemal microtubule"/>
    <property type="evidence" value="ECO:0007669"/>
    <property type="project" value="InterPro"/>
</dbReference>
<dbReference type="GO" id="GO:0035082">
    <property type="term" value="P:axoneme assembly"/>
    <property type="evidence" value="ECO:0007669"/>
    <property type="project" value="InterPro"/>
</dbReference>
<dbReference type="PANTHER" id="PTHR20899:SF1">
    <property type="entry name" value="PIERCER OF MICROTUBULE WALL 1 PROTEIN"/>
    <property type="match status" value="1"/>
</dbReference>
<evidence type="ECO:0000256" key="2">
    <source>
        <dbReference type="ARBA" id="ARBA00004245"/>
    </source>
</evidence>
<accession>A0A813S431</accession>
<dbReference type="Pfam" id="PF14892">
    <property type="entry name" value="PIRC1_2"/>
    <property type="match status" value="1"/>
</dbReference>
<dbReference type="AlphaFoldDB" id="A0A813S431"/>
<gene>
    <name evidence="8" type="ORF">OXX778_LOCUS5968</name>
</gene>
<keyword evidence="5" id="KW-0966">Cell projection</keyword>
<evidence type="ECO:0000256" key="3">
    <source>
        <dbReference type="ARBA" id="ARBA00022490"/>
    </source>
</evidence>
<proteinExistence type="inferred from homology"/>
<keyword evidence="3" id="KW-0963">Cytoplasm</keyword>
<protein>
    <submittedName>
        <fullName evidence="8">Uncharacterized protein</fullName>
    </submittedName>
</protein>
<keyword evidence="9" id="KW-1185">Reference proteome</keyword>
<feature type="region of interest" description="Disordered" evidence="7">
    <location>
        <begin position="1"/>
        <end position="22"/>
    </location>
</feature>
<dbReference type="EMBL" id="CAJNOC010000680">
    <property type="protein sequence ID" value="CAF0791023.1"/>
    <property type="molecule type" value="Genomic_DNA"/>
</dbReference>
<dbReference type="OrthoDB" id="546383at2759"/>
<name>A0A813S431_9BILA</name>
<evidence type="ECO:0000256" key="7">
    <source>
        <dbReference type="SAM" id="MobiDB-lite"/>
    </source>
</evidence>
<comment type="similarity">
    <text evidence="6">Belongs to the PIERCE1 family.</text>
</comment>
<comment type="subcellular location">
    <subcellularLocation>
        <location evidence="1">Cell projection</location>
        <location evidence="1">Cilium</location>
    </subcellularLocation>
    <subcellularLocation>
        <location evidence="2">Cytoplasm</location>
        <location evidence="2">Cytoskeleton</location>
    </subcellularLocation>
</comment>
<reference evidence="8" key="1">
    <citation type="submission" date="2021-02" db="EMBL/GenBank/DDBJ databases">
        <authorList>
            <person name="Nowell W R."/>
        </authorList>
    </citation>
    <scope>NUCLEOTIDE SEQUENCE</scope>
    <source>
        <strain evidence="8">Ploen Becks lab</strain>
    </source>
</reference>
<evidence type="ECO:0000313" key="8">
    <source>
        <dbReference type="EMBL" id="CAF0791023.1"/>
    </source>
</evidence>
<dbReference type="Proteomes" id="UP000663879">
    <property type="component" value="Unassembled WGS sequence"/>
</dbReference>
<evidence type="ECO:0000256" key="1">
    <source>
        <dbReference type="ARBA" id="ARBA00004138"/>
    </source>
</evidence>
<evidence type="ECO:0000313" key="9">
    <source>
        <dbReference type="Proteomes" id="UP000663879"/>
    </source>
</evidence>
<evidence type="ECO:0000256" key="6">
    <source>
        <dbReference type="ARBA" id="ARBA00038014"/>
    </source>
</evidence>
<dbReference type="InterPro" id="IPR026507">
    <property type="entry name" value="PIRC1/2"/>
</dbReference>
<dbReference type="PANTHER" id="PTHR20899">
    <property type="entry name" value="PIERCE HOMOLOG"/>
    <property type="match status" value="1"/>
</dbReference>
<evidence type="ECO:0000256" key="5">
    <source>
        <dbReference type="ARBA" id="ARBA00023273"/>
    </source>
</evidence>
<comment type="caution">
    <text evidence="8">The sequence shown here is derived from an EMBL/GenBank/DDBJ whole genome shotgun (WGS) entry which is preliminary data.</text>
</comment>